<organism evidence="1 3">
    <name type="scientific">Didymodactylos carnosus</name>
    <dbReference type="NCBI Taxonomy" id="1234261"/>
    <lineage>
        <taxon>Eukaryota</taxon>
        <taxon>Metazoa</taxon>
        <taxon>Spiralia</taxon>
        <taxon>Gnathifera</taxon>
        <taxon>Rotifera</taxon>
        <taxon>Eurotatoria</taxon>
        <taxon>Bdelloidea</taxon>
        <taxon>Philodinida</taxon>
        <taxon>Philodinidae</taxon>
        <taxon>Didymodactylos</taxon>
    </lineage>
</organism>
<name>A0A8S2EFZ6_9BILA</name>
<comment type="caution">
    <text evidence="1">The sequence shown here is derived from an EMBL/GenBank/DDBJ whole genome shotgun (WGS) entry which is preliminary data.</text>
</comment>
<evidence type="ECO:0000313" key="2">
    <source>
        <dbReference type="EMBL" id="CAF4026186.1"/>
    </source>
</evidence>
<evidence type="ECO:0000313" key="3">
    <source>
        <dbReference type="Proteomes" id="UP000677228"/>
    </source>
</evidence>
<evidence type="ECO:0000313" key="1">
    <source>
        <dbReference type="EMBL" id="CAF1217886.1"/>
    </source>
</evidence>
<sequence>MLTAVILKQEDCDRHLQATSIPGEIQFNTFDSRFNWSKGNLMDNNKFSELFQDEQQQRQIETSTSVSISTAYLAPSSYGTITCHRVSFRENINDHKIDQRLLPRDDHSLFVCVEQKVQLPIYHSKQTLDIKKHQKTQTYTAQKLYKKRSSSQLHKQLKEEHYRKGSKTNTFSYNITLFNSSSTRARRYQHELMKRRYELQKKILANTIAVKECKVSFNDPEVIERCKTCKNSYNQTCTHHYNDTPISNSPQLLKETVNLPATEAHENKKHVTLVWLDQNIDDSAD</sequence>
<dbReference type="EMBL" id="CAJOBA010036608">
    <property type="protein sequence ID" value="CAF4026186.1"/>
    <property type="molecule type" value="Genomic_DNA"/>
</dbReference>
<protein>
    <submittedName>
        <fullName evidence="1">Uncharacterized protein</fullName>
    </submittedName>
</protein>
<accession>A0A8S2EFZ6</accession>
<gene>
    <name evidence="1" type="ORF">OVA965_LOCUS24771</name>
    <name evidence="2" type="ORF">TMI583_LOCUS25492</name>
</gene>
<proteinExistence type="predicted"/>
<dbReference type="Proteomes" id="UP000677228">
    <property type="component" value="Unassembled WGS sequence"/>
</dbReference>
<dbReference type="EMBL" id="CAJNOK010015074">
    <property type="protein sequence ID" value="CAF1217886.1"/>
    <property type="molecule type" value="Genomic_DNA"/>
</dbReference>
<reference evidence="1" key="1">
    <citation type="submission" date="2021-02" db="EMBL/GenBank/DDBJ databases">
        <authorList>
            <person name="Nowell W R."/>
        </authorList>
    </citation>
    <scope>NUCLEOTIDE SEQUENCE</scope>
</reference>
<dbReference type="Proteomes" id="UP000682733">
    <property type="component" value="Unassembled WGS sequence"/>
</dbReference>
<dbReference type="AlphaFoldDB" id="A0A8S2EFZ6"/>